<protein>
    <submittedName>
        <fullName evidence="2">Uncharacterized protein</fullName>
    </submittedName>
</protein>
<organism evidence="2">
    <name type="scientific">Setaria italica</name>
    <name type="common">Foxtail millet</name>
    <name type="synonym">Panicum italicum</name>
    <dbReference type="NCBI Taxonomy" id="4555"/>
    <lineage>
        <taxon>Eukaryota</taxon>
        <taxon>Viridiplantae</taxon>
        <taxon>Streptophyta</taxon>
        <taxon>Embryophyta</taxon>
        <taxon>Tracheophyta</taxon>
        <taxon>Spermatophyta</taxon>
        <taxon>Magnoliopsida</taxon>
        <taxon>Liliopsida</taxon>
        <taxon>Poales</taxon>
        <taxon>Poaceae</taxon>
        <taxon>PACMAD clade</taxon>
        <taxon>Panicoideae</taxon>
        <taxon>Panicodae</taxon>
        <taxon>Paniceae</taxon>
        <taxon>Cenchrinae</taxon>
        <taxon>Setaria</taxon>
    </lineage>
</organism>
<evidence type="ECO:0000256" key="1">
    <source>
        <dbReference type="SAM" id="MobiDB-lite"/>
    </source>
</evidence>
<proteinExistence type="predicted"/>
<feature type="compositionally biased region" description="Low complexity" evidence="1">
    <location>
        <begin position="63"/>
        <end position="73"/>
    </location>
</feature>
<gene>
    <name evidence="2" type="ORF">SETIT_7G109900v2</name>
</gene>
<reference evidence="2" key="2">
    <citation type="submission" date="2015-07" db="EMBL/GenBank/DDBJ databases">
        <authorList>
            <person name="Noorani M."/>
        </authorList>
    </citation>
    <scope>NUCLEOTIDE SEQUENCE</scope>
    <source>
        <strain evidence="2">Yugu1</strain>
    </source>
</reference>
<feature type="region of interest" description="Disordered" evidence="1">
    <location>
        <begin position="1"/>
        <end position="25"/>
    </location>
</feature>
<feature type="region of interest" description="Disordered" evidence="1">
    <location>
        <begin position="46"/>
        <end position="119"/>
    </location>
</feature>
<dbReference type="EMBL" id="CM003534">
    <property type="protein sequence ID" value="RCV33778.1"/>
    <property type="molecule type" value="Genomic_DNA"/>
</dbReference>
<accession>A0A368RUG5</accession>
<name>A0A368RUG5_SETIT</name>
<evidence type="ECO:0000313" key="2">
    <source>
        <dbReference type="EMBL" id="RCV33778.1"/>
    </source>
</evidence>
<sequence length="139" mass="15312">MQFERKPSNLVQMKGQPIRQQPDKSRCYTTCHNHVSVCFRNQEEALPPAPTAAPSRGPPAPAAAPYSGRCSLAPRPPLRPPLPRSDRRSLTRPPRSGRRSLTRPPAPASSARPQLPRLKHRMWKIVGIGDEAEASGEAL</sequence>
<dbReference type="AlphaFoldDB" id="A0A368RUG5"/>
<reference evidence="2" key="1">
    <citation type="journal article" date="2012" name="Nat. Biotechnol.">
        <title>Reference genome sequence of the model plant Setaria.</title>
        <authorList>
            <person name="Bennetzen J.L."/>
            <person name="Schmutz J."/>
            <person name="Wang H."/>
            <person name="Percifield R."/>
            <person name="Hawkins J."/>
            <person name="Pontaroli A.C."/>
            <person name="Estep M."/>
            <person name="Feng L."/>
            <person name="Vaughn J.N."/>
            <person name="Grimwood J."/>
            <person name="Jenkins J."/>
            <person name="Barry K."/>
            <person name="Lindquist E."/>
            <person name="Hellsten U."/>
            <person name="Deshpande S."/>
            <person name="Wang X."/>
            <person name="Wu X."/>
            <person name="Mitros T."/>
            <person name="Triplett J."/>
            <person name="Yang X."/>
            <person name="Ye C.Y."/>
            <person name="Mauro-Herrera M."/>
            <person name="Wang L."/>
            <person name="Li P."/>
            <person name="Sharma M."/>
            <person name="Sharma R."/>
            <person name="Ronald P.C."/>
            <person name="Panaud O."/>
            <person name="Kellogg E.A."/>
            <person name="Brutnell T.P."/>
            <person name="Doust A.N."/>
            <person name="Tuskan G.A."/>
            <person name="Rokhsar D."/>
            <person name="Devos K.M."/>
        </authorList>
    </citation>
    <scope>NUCLEOTIDE SEQUENCE [LARGE SCALE GENOMIC DNA]</scope>
    <source>
        <strain evidence="2">Yugu1</strain>
    </source>
</reference>
<feature type="compositionally biased region" description="Pro residues" evidence="1">
    <location>
        <begin position="74"/>
        <end position="83"/>
    </location>
</feature>
<feature type="compositionally biased region" description="Pro residues" evidence="1">
    <location>
        <begin position="47"/>
        <end position="62"/>
    </location>
</feature>